<keyword evidence="1" id="KW-1133">Transmembrane helix</keyword>
<protein>
    <submittedName>
        <fullName evidence="2">Uncharacterized protein</fullName>
    </submittedName>
</protein>
<evidence type="ECO:0000256" key="1">
    <source>
        <dbReference type="SAM" id="Phobius"/>
    </source>
</evidence>
<feature type="transmembrane region" description="Helical" evidence="1">
    <location>
        <begin position="31"/>
        <end position="49"/>
    </location>
</feature>
<feature type="transmembrane region" description="Helical" evidence="1">
    <location>
        <begin position="61"/>
        <end position="78"/>
    </location>
</feature>
<organism evidence="2 3">
    <name type="scientific">Paenibacillus aestuarii</name>
    <dbReference type="NCBI Taxonomy" id="516965"/>
    <lineage>
        <taxon>Bacteria</taxon>
        <taxon>Bacillati</taxon>
        <taxon>Bacillota</taxon>
        <taxon>Bacilli</taxon>
        <taxon>Bacillales</taxon>
        <taxon>Paenibacillaceae</taxon>
        <taxon>Paenibacillus</taxon>
    </lineage>
</organism>
<accession>A0ABW0KB36</accession>
<name>A0ABW0KB36_9BACL</name>
<comment type="caution">
    <text evidence="2">The sequence shown here is derived from an EMBL/GenBank/DDBJ whole genome shotgun (WGS) entry which is preliminary data.</text>
</comment>
<gene>
    <name evidence="2" type="ORF">ACFPOG_20245</name>
</gene>
<feature type="transmembrane region" description="Helical" evidence="1">
    <location>
        <begin position="90"/>
        <end position="110"/>
    </location>
</feature>
<keyword evidence="1" id="KW-0812">Transmembrane</keyword>
<keyword evidence="3" id="KW-1185">Reference proteome</keyword>
<dbReference type="RefSeq" id="WP_270885219.1">
    <property type="nucleotide sequence ID" value="NZ_JAQFVF010000088.1"/>
</dbReference>
<keyword evidence="1" id="KW-0472">Membrane</keyword>
<dbReference type="Proteomes" id="UP001596044">
    <property type="component" value="Unassembled WGS sequence"/>
</dbReference>
<dbReference type="EMBL" id="JBHSMJ010000026">
    <property type="protein sequence ID" value="MFC5450588.1"/>
    <property type="molecule type" value="Genomic_DNA"/>
</dbReference>
<reference evidence="3" key="1">
    <citation type="journal article" date="2019" name="Int. J. Syst. Evol. Microbiol.">
        <title>The Global Catalogue of Microorganisms (GCM) 10K type strain sequencing project: providing services to taxonomists for standard genome sequencing and annotation.</title>
        <authorList>
            <consortium name="The Broad Institute Genomics Platform"/>
            <consortium name="The Broad Institute Genome Sequencing Center for Infectious Disease"/>
            <person name="Wu L."/>
            <person name="Ma J."/>
        </authorList>
    </citation>
    <scope>NUCLEOTIDE SEQUENCE [LARGE SCALE GENOMIC DNA]</scope>
    <source>
        <strain evidence="3">KACC 11904</strain>
    </source>
</reference>
<proteinExistence type="predicted"/>
<evidence type="ECO:0000313" key="2">
    <source>
        <dbReference type="EMBL" id="MFC5450588.1"/>
    </source>
</evidence>
<evidence type="ECO:0000313" key="3">
    <source>
        <dbReference type="Proteomes" id="UP001596044"/>
    </source>
</evidence>
<sequence length="131" mass="15816">MGLVATIDYFFITSPYKLYYFGDNTSYELSAALYHFFVYPCSSAVFLFIYDKWKLYGRKTAWYIFIWTCFSLFLWLNVINHTLTYTGWKLYYSIPVYPIAAVMLIIVYRISKKKLHELSLLRLYMHRRGEK</sequence>